<dbReference type="InterPro" id="IPR039420">
    <property type="entry name" value="WalR-like"/>
</dbReference>
<dbReference type="GO" id="GO:0006355">
    <property type="term" value="P:regulation of DNA-templated transcription"/>
    <property type="evidence" value="ECO:0007669"/>
    <property type="project" value="InterPro"/>
</dbReference>
<dbReference type="SMART" id="SM00448">
    <property type="entry name" value="REC"/>
    <property type="match status" value="1"/>
</dbReference>
<dbReference type="AlphaFoldDB" id="A0A1B2HTU2"/>
<dbReference type="GO" id="GO:0003677">
    <property type="term" value="F:DNA binding"/>
    <property type="evidence" value="ECO:0007669"/>
    <property type="project" value="UniProtKB-KW"/>
</dbReference>
<dbReference type="SUPFAM" id="SSF46894">
    <property type="entry name" value="C-terminal effector domain of the bipartite response regulators"/>
    <property type="match status" value="1"/>
</dbReference>
<sequence length="209" mass="22354">MIRVLVVDDQQLVRAGLRALCSAQDDVEVVAMAANGAEAVRMATDHVPDVVLMDLHMPGVDGIEATRRILAQRPMPIVALTTFDDDEYLYPALRAGVSGYLLKDTSPERLLDGIRRAAEGESPFDPGVLSRIVRTAGAAKAPATTRDFGLSAREREVFDLLARGLSNAEIAARLHLGVTTVKTHVAGLMAKTGESNRVRLALLAHPPAG</sequence>
<evidence type="ECO:0000313" key="8">
    <source>
        <dbReference type="EMBL" id="ANZ41105.1"/>
    </source>
</evidence>
<evidence type="ECO:0000256" key="3">
    <source>
        <dbReference type="ARBA" id="ARBA00023125"/>
    </source>
</evidence>
<reference evidence="8 9" key="1">
    <citation type="submission" date="2016-07" db="EMBL/GenBank/DDBJ databases">
        <title>Complete genome sequence of the Lentzea guizhouensis DHS C013.</title>
        <authorList>
            <person name="Cao C."/>
        </authorList>
    </citation>
    <scope>NUCLEOTIDE SEQUENCE [LARGE SCALE GENOMIC DNA]</scope>
    <source>
        <strain evidence="8 9">DHS C013</strain>
    </source>
</reference>
<dbReference type="PRINTS" id="PR00038">
    <property type="entry name" value="HTHLUXR"/>
</dbReference>
<proteinExistence type="predicted"/>
<dbReference type="SUPFAM" id="SSF52172">
    <property type="entry name" value="CheY-like"/>
    <property type="match status" value="1"/>
</dbReference>
<dbReference type="InterPro" id="IPR058245">
    <property type="entry name" value="NreC/VraR/RcsB-like_REC"/>
</dbReference>
<dbReference type="Pfam" id="PF00072">
    <property type="entry name" value="Response_reg"/>
    <property type="match status" value="1"/>
</dbReference>
<dbReference type="CDD" id="cd17535">
    <property type="entry name" value="REC_NarL-like"/>
    <property type="match status" value="1"/>
</dbReference>
<evidence type="ECO:0000259" key="7">
    <source>
        <dbReference type="PROSITE" id="PS50110"/>
    </source>
</evidence>
<name>A0A1B2HTU2_9PSEU</name>
<dbReference type="STRING" id="1586287.BBK82_39100"/>
<protein>
    <submittedName>
        <fullName evidence="8">DNA-binding response regulator</fullName>
    </submittedName>
</protein>
<keyword evidence="9" id="KW-1185">Reference proteome</keyword>
<dbReference type="PROSITE" id="PS50110">
    <property type="entry name" value="RESPONSE_REGULATORY"/>
    <property type="match status" value="1"/>
</dbReference>
<dbReference type="RefSeq" id="WP_065919442.1">
    <property type="nucleotide sequence ID" value="NZ_CP016793.1"/>
</dbReference>
<evidence type="ECO:0000313" key="9">
    <source>
        <dbReference type="Proteomes" id="UP000093053"/>
    </source>
</evidence>
<keyword evidence="3 8" id="KW-0238">DNA-binding</keyword>
<keyword evidence="2" id="KW-0805">Transcription regulation</keyword>
<feature type="domain" description="Response regulatory" evidence="7">
    <location>
        <begin position="3"/>
        <end position="118"/>
    </location>
</feature>
<dbReference type="GO" id="GO:0000160">
    <property type="term" value="P:phosphorelay signal transduction system"/>
    <property type="evidence" value="ECO:0007669"/>
    <property type="project" value="InterPro"/>
</dbReference>
<keyword evidence="1 5" id="KW-0597">Phosphoprotein</keyword>
<dbReference type="CDD" id="cd06170">
    <property type="entry name" value="LuxR_C_like"/>
    <property type="match status" value="1"/>
</dbReference>
<evidence type="ECO:0000256" key="2">
    <source>
        <dbReference type="ARBA" id="ARBA00023015"/>
    </source>
</evidence>
<dbReference type="InterPro" id="IPR000792">
    <property type="entry name" value="Tscrpt_reg_LuxR_C"/>
</dbReference>
<evidence type="ECO:0000256" key="1">
    <source>
        <dbReference type="ARBA" id="ARBA00022553"/>
    </source>
</evidence>
<dbReference type="Gene3D" id="3.40.50.2300">
    <property type="match status" value="1"/>
</dbReference>
<dbReference type="OrthoDB" id="9808843at2"/>
<gene>
    <name evidence="8" type="ORF">BBK82_39100</name>
</gene>
<accession>A0A1B2HTU2</accession>
<organism evidence="8 9">
    <name type="scientific">Lentzea guizhouensis</name>
    <dbReference type="NCBI Taxonomy" id="1586287"/>
    <lineage>
        <taxon>Bacteria</taxon>
        <taxon>Bacillati</taxon>
        <taxon>Actinomycetota</taxon>
        <taxon>Actinomycetes</taxon>
        <taxon>Pseudonocardiales</taxon>
        <taxon>Pseudonocardiaceae</taxon>
        <taxon>Lentzea</taxon>
    </lineage>
</organism>
<evidence type="ECO:0000259" key="6">
    <source>
        <dbReference type="PROSITE" id="PS50043"/>
    </source>
</evidence>
<dbReference type="SMART" id="SM00421">
    <property type="entry name" value="HTH_LUXR"/>
    <property type="match status" value="1"/>
</dbReference>
<dbReference type="EMBL" id="CP016793">
    <property type="protein sequence ID" value="ANZ41105.1"/>
    <property type="molecule type" value="Genomic_DNA"/>
</dbReference>
<dbReference type="KEGG" id="led:BBK82_39100"/>
<dbReference type="PANTHER" id="PTHR43214">
    <property type="entry name" value="TWO-COMPONENT RESPONSE REGULATOR"/>
    <property type="match status" value="1"/>
</dbReference>
<dbReference type="InterPro" id="IPR001789">
    <property type="entry name" value="Sig_transdc_resp-reg_receiver"/>
</dbReference>
<dbReference type="PANTHER" id="PTHR43214:SF24">
    <property type="entry name" value="TRANSCRIPTIONAL REGULATORY PROTEIN NARL-RELATED"/>
    <property type="match status" value="1"/>
</dbReference>
<feature type="domain" description="HTH luxR-type" evidence="6">
    <location>
        <begin position="143"/>
        <end position="208"/>
    </location>
</feature>
<dbReference type="PROSITE" id="PS50043">
    <property type="entry name" value="HTH_LUXR_2"/>
    <property type="match status" value="1"/>
</dbReference>
<feature type="modified residue" description="4-aspartylphosphate" evidence="5">
    <location>
        <position position="54"/>
    </location>
</feature>
<evidence type="ECO:0000256" key="5">
    <source>
        <dbReference type="PROSITE-ProRule" id="PRU00169"/>
    </source>
</evidence>
<evidence type="ECO:0000256" key="4">
    <source>
        <dbReference type="ARBA" id="ARBA00023163"/>
    </source>
</evidence>
<dbReference type="Pfam" id="PF00196">
    <property type="entry name" value="GerE"/>
    <property type="match status" value="1"/>
</dbReference>
<keyword evidence="4" id="KW-0804">Transcription</keyword>
<dbReference type="InterPro" id="IPR011006">
    <property type="entry name" value="CheY-like_superfamily"/>
</dbReference>
<dbReference type="InterPro" id="IPR016032">
    <property type="entry name" value="Sig_transdc_resp-reg_C-effctor"/>
</dbReference>
<dbReference type="Proteomes" id="UP000093053">
    <property type="component" value="Chromosome"/>
</dbReference>